<evidence type="ECO:0000256" key="1">
    <source>
        <dbReference type="SAM" id="MobiDB-lite"/>
    </source>
</evidence>
<reference evidence="2 3" key="1">
    <citation type="submission" date="2014-04" db="EMBL/GenBank/DDBJ databases">
        <title>Evolutionary Origins and Diversification of the Mycorrhizal Mutualists.</title>
        <authorList>
            <consortium name="DOE Joint Genome Institute"/>
            <consortium name="Mycorrhizal Genomics Consortium"/>
            <person name="Kohler A."/>
            <person name="Kuo A."/>
            <person name="Nagy L.G."/>
            <person name="Floudas D."/>
            <person name="Copeland A."/>
            <person name="Barry K.W."/>
            <person name="Cichocki N."/>
            <person name="Veneault-Fourrey C."/>
            <person name="LaButti K."/>
            <person name="Lindquist E.A."/>
            <person name="Lipzen A."/>
            <person name="Lundell T."/>
            <person name="Morin E."/>
            <person name="Murat C."/>
            <person name="Riley R."/>
            <person name="Ohm R."/>
            <person name="Sun H."/>
            <person name="Tunlid A."/>
            <person name="Henrissat B."/>
            <person name="Grigoriev I.V."/>
            <person name="Hibbett D.S."/>
            <person name="Martin F."/>
        </authorList>
    </citation>
    <scope>NUCLEOTIDE SEQUENCE [LARGE SCALE GENOMIC DNA]</scope>
    <source>
        <strain evidence="2 3">FD-317 M1</strain>
    </source>
</reference>
<gene>
    <name evidence="2" type="ORF">GYMLUDRAFT_129875</name>
</gene>
<proteinExistence type="predicted"/>
<dbReference type="EMBL" id="KN834764">
    <property type="protein sequence ID" value="KIK63471.1"/>
    <property type="molecule type" value="Genomic_DNA"/>
</dbReference>
<feature type="non-terminal residue" evidence="2">
    <location>
        <position position="1"/>
    </location>
</feature>
<dbReference type="AlphaFoldDB" id="A0A0D0C5T3"/>
<name>A0A0D0C5T3_9AGAR</name>
<protein>
    <submittedName>
        <fullName evidence="2">Uncharacterized protein</fullName>
    </submittedName>
</protein>
<accession>A0A0D0C5T3</accession>
<feature type="region of interest" description="Disordered" evidence="1">
    <location>
        <begin position="49"/>
        <end position="69"/>
    </location>
</feature>
<keyword evidence="3" id="KW-1185">Reference proteome</keyword>
<dbReference type="Proteomes" id="UP000053593">
    <property type="component" value="Unassembled WGS sequence"/>
</dbReference>
<feature type="non-terminal residue" evidence="2">
    <location>
        <position position="69"/>
    </location>
</feature>
<evidence type="ECO:0000313" key="3">
    <source>
        <dbReference type="Proteomes" id="UP000053593"/>
    </source>
</evidence>
<feature type="compositionally biased region" description="Basic and acidic residues" evidence="1">
    <location>
        <begin position="57"/>
        <end position="69"/>
    </location>
</feature>
<organism evidence="2 3">
    <name type="scientific">Collybiopsis luxurians FD-317 M1</name>
    <dbReference type="NCBI Taxonomy" id="944289"/>
    <lineage>
        <taxon>Eukaryota</taxon>
        <taxon>Fungi</taxon>
        <taxon>Dikarya</taxon>
        <taxon>Basidiomycota</taxon>
        <taxon>Agaricomycotina</taxon>
        <taxon>Agaricomycetes</taxon>
        <taxon>Agaricomycetidae</taxon>
        <taxon>Agaricales</taxon>
        <taxon>Marasmiineae</taxon>
        <taxon>Omphalotaceae</taxon>
        <taxon>Collybiopsis</taxon>
        <taxon>Collybiopsis luxurians</taxon>
    </lineage>
</organism>
<evidence type="ECO:0000313" key="2">
    <source>
        <dbReference type="EMBL" id="KIK63471.1"/>
    </source>
</evidence>
<dbReference type="HOGENOM" id="CLU_163773_3_0_1"/>
<sequence length="69" mass="8075">TREHIIQSCELYSEHRHILWEASQDLDLVELLGEEEGIEATVEFIQTSGAFSKMGRNRKETEEPRKEED</sequence>